<evidence type="ECO:0000313" key="2">
    <source>
        <dbReference type="EMBL" id="QGM45738.1"/>
    </source>
</evidence>
<reference evidence="2 3" key="1">
    <citation type="submission" date="2019-11" db="EMBL/GenBank/DDBJ databases">
        <title>The genome sequence of Methylocystis heyeri.</title>
        <authorList>
            <person name="Oshkin I.Y."/>
            <person name="Miroshnikov K."/>
            <person name="Dedysh S.N."/>
        </authorList>
    </citation>
    <scope>NUCLEOTIDE SEQUENCE [LARGE SCALE GENOMIC DNA]</scope>
    <source>
        <strain evidence="2 3">H2</strain>
    </source>
</reference>
<evidence type="ECO:0000313" key="3">
    <source>
        <dbReference type="Proteomes" id="UP000309061"/>
    </source>
</evidence>
<feature type="domain" description="BioF2-like acetyltransferase" evidence="1">
    <location>
        <begin position="179"/>
        <end position="317"/>
    </location>
</feature>
<keyword evidence="3" id="KW-1185">Reference proteome</keyword>
<protein>
    <submittedName>
        <fullName evidence="2">GNAT family N-acetyltransferase</fullName>
    </submittedName>
</protein>
<gene>
    <name evidence="2" type="ORF">H2LOC_008500</name>
</gene>
<dbReference type="SUPFAM" id="SSF55729">
    <property type="entry name" value="Acyl-CoA N-acyltransferases (Nat)"/>
    <property type="match status" value="1"/>
</dbReference>
<dbReference type="RefSeq" id="WP_136496008.1">
    <property type="nucleotide sequence ID" value="NZ_CP046052.1"/>
</dbReference>
<proteinExistence type="predicted"/>
<dbReference type="KEGG" id="mhey:H2LOC_008500"/>
<dbReference type="Gene3D" id="3.40.630.30">
    <property type="match status" value="1"/>
</dbReference>
<organism evidence="2 3">
    <name type="scientific">Methylocystis heyeri</name>
    <dbReference type="NCBI Taxonomy" id="391905"/>
    <lineage>
        <taxon>Bacteria</taxon>
        <taxon>Pseudomonadati</taxon>
        <taxon>Pseudomonadota</taxon>
        <taxon>Alphaproteobacteria</taxon>
        <taxon>Hyphomicrobiales</taxon>
        <taxon>Methylocystaceae</taxon>
        <taxon>Methylocystis</taxon>
    </lineage>
</organism>
<dbReference type="OrthoDB" id="8565998at2"/>
<dbReference type="AlphaFoldDB" id="A0A6B8KGQ7"/>
<evidence type="ECO:0000259" key="1">
    <source>
        <dbReference type="Pfam" id="PF13480"/>
    </source>
</evidence>
<dbReference type="GO" id="GO:0016740">
    <property type="term" value="F:transferase activity"/>
    <property type="evidence" value="ECO:0007669"/>
    <property type="project" value="UniProtKB-KW"/>
</dbReference>
<dbReference type="Proteomes" id="UP000309061">
    <property type="component" value="Chromosome"/>
</dbReference>
<accession>A0A6B8KGQ7</accession>
<dbReference type="InterPro" id="IPR038740">
    <property type="entry name" value="BioF2-like_GNAT_dom"/>
</dbReference>
<dbReference type="InterPro" id="IPR016181">
    <property type="entry name" value="Acyl_CoA_acyltransferase"/>
</dbReference>
<name>A0A6B8KGQ7_9HYPH</name>
<dbReference type="EMBL" id="CP046052">
    <property type="protein sequence ID" value="QGM45738.1"/>
    <property type="molecule type" value="Genomic_DNA"/>
</dbReference>
<keyword evidence="2" id="KW-0808">Transferase</keyword>
<dbReference type="Pfam" id="PF13480">
    <property type="entry name" value="Acetyltransf_6"/>
    <property type="match status" value="1"/>
</dbReference>
<sequence>MPSPNSLSSSRPQICIEVAATPAAITALADDWRRLETETPEASGFQNYDWCNAWMEAAASYGDRRAFRVLCLRESGRLVMLWPLQIEKFFGVRVARWLGEPMTQYGDALASPGADRDRWLGSALEEMSRWRDVDLFALTRMRADGVLANAGLKATPYGETLAAPFVDLREAEKKRPGKSAARRARMLAALGELRLEEARAPRERLEITRHALILKRDWLRAKGFISAGLSHPATAAFLERFSQIDASRIHALEIGGEPGAIDIGFVSRDAYRSLIGAYDPRFAQGAPGHALSERLIEYFTREGYASYDFLAPADPYKLAFASGQIALFAHFNARNPAGEAAGFVLKWLRPAAKRLLAKVNAVVPLRVVRNGALSR</sequence>